<name>A0A8H3ZN88_9PEZI</name>
<keyword evidence="2" id="KW-1185">Reference proteome</keyword>
<evidence type="ECO:0000313" key="1">
    <source>
        <dbReference type="EMBL" id="KAF0317770.1"/>
    </source>
</evidence>
<dbReference type="EMBL" id="WOWK01000123">
    <property type="protein sequence ID" value="KAF0317770.1"/>
    <property type="molecule type" value="Genomic_DNA"/>
</dbReference>
<proteinExistence type="predicted"/>
<evidence type="ECO:0000313" key="2">
    <source>
        <dbReference type="Proteomes" id="UP000434172"/>
    </source>
</evidence>
<protein>
    <submittedName>
        <fullName evidence="1">Uncharacterized protein</fullName>
    </submittedName>
</protein>
<comment type="caution">
    <text evidence="1">The sequence shown here is derived from an EMBL/GenBank/DDBJ whole genome shotgun (WGS) entry which is preliminary data.</text>
</comment>
<organism evidence="1 2">
    <name type="scientific">Colletotrichum asianum</name>
    <dbReference type="NCBI Taxonomy" id="702518"/>
    <lineage>
        <taxon>Eukaryota</taxon>
        <taxon>Fungi</taxon>
        <taxon>Dikarya</taxon>
        <taxon>Ascomycota</taxon>
        <taxon>Pezizomycotina</taxon>
        <taxon>Sordariomycetes</taxon>
        <taxon>Hypocreomycetidae</taxon>
        <taxon>Glomerellales</taxon>
        <taxon>Glomerellaceae</taxon>
        <taxon>Colletotrichum</taxon>
        <taxon>Colletotrichum gloeosporioides species complex</taxon>
    </lineage>
</organism>
<accession>A0A8H3ZN88</accession>
<sequence length="57" mass="6691">MRRESKLSRCWGRIRSQYYIYRDPWCPPWLRETQIGTRCDGHAPASLVVSPIEGPTI</sequence>
<reference evidence="1 2" key="1">
    <citation type="submission" date="2019-12" db="EMBL/GenBank/DDBJ databases">
        <title>A genome sequence resource for the geographically widespread anthracnose pathogen Colletotrichum asianum.</title>
        <authorList>
            <person name="Meng Y."/>
        </authorList>
    </citation>
    <scope>NUCLEOTIDE SEQUENCE [LARGE SCALE GENOMIC DNA]</scope>
    <source>
        <strain evidence="1 2">ICMP 18580</strain>
    </source>
</reference>
<gene>
    <name evidence="1" type="ORF">GQ607_014975</name>
</gene>
<dbReference type="Proteomes" id="UP000434172">
    <property type="component" value="Unassembled WGS sequence"/>
</dbReference>
<dbReference type="AlphaFoldDB" id="A0A8H3ZN88"/>